<dbReference type="InterPro" id="IPR001623">
    <property type="entry name" value="DnaJ_domain"/>
</dbReference>
<accession>A0ABD5RB06</accession>
<proteinExistence type="predicted"/>
<feature type="region of interest" description="Disordered" evidence="1">
    <location>
        <begin position="61"/>
        <end position="181"/>
    </location>
</feature>
<dbReference type="SMART" id="SM00271">
    <property type="entry name" value="DnaJ"/>
    <property type="match status" value="1"/>
</dbReference>
<evidence type="ECO:0000256" key="2">
    <source>
        <dbReference type="SAM" id="Phobius"/>
    </source>
</evidence>
<feature type="transmembrane region" description="Helical" evidence="2">
    <location>
        <begin position="30"/>
        <end position="50"/>
    </location>
</feature>
<dbReference type="InterPro" id="IPR036869">
    <property type="entry name" value="J_dom_sf"/>
</dbReference>
<dbReference type="CDD" id="cd06257">
    <property type="entry name" value="DnaJ"/>
    <property type="match status" value="1"/>
</dbReference>
<evidence type="ECO:0000313" key="4">
    <source>
        <dbReference type="EMBL" id="MFC5367060.1"/>
    </source>
</evidence>
<dbReference type="Pfam" id="PF00226">
    <property type="entry name" value="DnaJ"/>
    <property type="match status" value="1"/>
</dbReference>
<dbReference type="EMBL" id="JBHSKX010000001">
    <property type="protein sequence ID" value="MFC5367060.1"/>
    <property type="molecule type" value="Genomic_DNA"/>
</dbReference>
<feature type="compositionally biased region" description="Gly residues" evidence="1">
    <location>
        <begin position="101"/>
        <end position="112"/>
    </location>
</feature>
<comment type="caution">
    <text evidence="4">The sequence shown here is derived from an EMBL/GenBank/DDBJ whole genome shotgun (WGS) entry which is preliminary data.</text>
</comment>
<feature type="compositionally biased region" description="Low complexity" evidence="1">
    <location>
        <begin position="82"/>
        <end position="93"/>
    </location>
</feature>
<organism evidence="4 5">
    <name type="scientific">Salinirubrum litoreum</name>
    <dbReference type="NCBI Taxonomy" id="1126234"/>
    <lineage>
        <taxon>Archaea</taxon>
        <taxon>Methanobacteriati</taxon>
        <taxon>Methanobacteriota</taxon>
        <taxon>Stenosarchaea group</taxon>
        <taxon>Halobacteria</taxon>
        <taxon>Halobacteriales</taxon>
        <taxon>Haloferacaceae</taxon>
        <taxon>Salinirubrum</taxon>
    </lineage>
</organism>
<dbReference type="PRINTS" id="PR00625">
    <property type="entry name" value="JDOMAIN"/>
</dbReference>
<keyword evidence="2" id="KW-1133">Transmembrane helix</keyword>
<reference evidence="4 5" key="1">
    <citation type="journal article" date="2019" name="Int. J. Syst. Evol. Microbiol.">
        <title>The Global Catalogue of Microorganisms (GCM) 10K type strain sequencing project: providing services to taxonomists for standard genome sequencing and annotation.</title>
        <authorList>
            <consortium name="The Broad Institute Genomics Platform"/>
            <consortium name="The Broad Institute Genome Sequencing Center for Infectious Disease"/>
            <person name="Wu L."/>
            <person name="Ma J."/>
        </authorList>
    </citation>
    <scope>NUCLEOTIDE SEQUENCE [LARGE SCALE GENOMIC DNA]</scope>
    <source>
        <strain evidence="4 5">CGMCC 1.12237</strain>
    </source>
</reference>
<sequence length="181" mass="19306">MDRDRLILGLAAVFTGLSVLLVVLSFVYSLFLLIVAVPFGATAYFMWYHASGRMEARTRARARGARRASDGGLGAGEGARGGFSAQARQARARANAREGRGFGAAGAAGAGQAGQRRYAPSTTQGPTPEEAYRTLDLDPGADTDAVRSAYREKVKQVHPDTDSGSEEAFKEVNRAYETLTE</sequence>
<evidence type="ECO:0000256" key="1">
    <source>
        <dbReference type="SAM" id="MobiDB-lite"/>
    </source>
</evidence>
<dbReference type="SUPFAM" id="SSF46565">
    <property type="entry name" value="Chaperone J-domain"/>
    <property type="match status" value="1"/>
</dbReference>
<feature type="domain" description="J" evidence="3">
    <location>
        <begin position="130"/>
        <end position="181"/>
    </location>
</feature>
<feature type="compositionally biased region" description="Gly residues" evidence="1">
    <location>
        <begin position="71"/>
        <end position="81"/>
    </location>
</feature>
<keyword evidence="2" id="KW-0472">Membrane</keyword>
<dbReference type="Gene3D" id="1.10.287.110">
    <property type="entry name" value="DnaJ domain"/>
    <property type="match status" value="1"/>
</dbReference>
<keyword evidence="5" id="KW-1185">Reference proteome</keyword>
<dbReference type="PROSITE" id="PS50076">
    <property type="entry name" value="DNAJ_2"/>
    <property type="match status" value="1"/>
</dbReference>
<protein>
    <submittedName>
        <fullName evidence="4">J domain-containing protein</fullName>
    </submittedName>
</protein>
<feature type="compositionally biased region" description="Basic and acidic residues" evidence="1">
    <location>
        <begin position="149"/>
        <end position="174"/>
    </location>
</feature>
<dbReference type="PANTHER" id="PTHR24074">
    <property type="entry name" value="CO-CHAPERONE PROTEIN DJLA"/>
    <property type="match status" value="1"/>
</dbReference>
<evidence type="ECO:0000313" key="5">
    <source>
        <dbReference type="Proteomes" id="UP001596201"/>
    </source>
</evidence>
<dbReference type="Proteomes" id="UP001596201">
    <property type="component" value="Unassembled WGS sequence"/>
</dbReference>
<keyword evidence="2" id="KW-0812">Transmembrane</keyword>
<gene>
    <name evidence="4" type="ORF">ACFPJ5_08915</name>
</gene>
<evidence type="ECO:0000259" key="3">
    <source>
        <dbReference type="PROSITE" id="PS50076"/>
    </source>
</evidence>
<name>A0ABD5RB06_9EURY</name>
<dbReference type="RefSeq" id="WP_227231538.1">
    <property type="nucleotide sequence ID" value="NZ_JAJCVJ010000004.1"/>
</dbReference>
<dbReference type="AlphaFoldDB" id="A0ABD5RB06"/>
<dbReference type="InterPro" id="IPR050817">
    <property type="entry name" value="DjlA_DnaK_co-chaperone"/>
</dbReference>
<feature type="transmembrane region" description="Helical" evidence="2">
    <location>
        <begin position="7"/>
        <end position="24"/>
    </location>
</feature>